<name>A0A8H6NXH6_9PEZI</name>
<dbReference type="Pfam" id="PF22942">
    <property type="entry name" value="DUF7025"/>
    <property type="match status" value="1"/>
</dbReference>
<dbReference type="CDD" id="cd19481">
    <property type="entry name" value="RecA-like_protease"/>
    <property type="match status" value="1"/>
</dbReference>
<comment type="caution">
    <text evidence="3">The sequence shown here is derived from an EMBL/GenBank/DDBJ whole genome shotgun (WGS) entry which is preliminary data.</text>
</comment>
<evidence type="ECO:0000259" key="2">
    <source>
        <dbReference type="SMART" id="SM00382"/>
    </source>
</evidence>
<dbReference type="EMBL" id="WIGM01000016">
    <property type="protein sequence ID" value="KAF6844457.1"/>
    <property type="molecule type" value="Genomic_DNA"/>
</dbReference>
<dbReference type="PANTHER" id="PTHR46411">
    <property type="entry name" value="FAMILY ATPASE, PUTATIVE-RELATED"/>
    <property type="match status" value="1"/>
</dbReference>
<evidence type="ECO:0000313" key="3">
    <source>
        <dbReference type="EMBL" id="KAF6844457.1"/>
    </source>
</evidence>
<dbReference type="Pfam" id="PF00004">
    <property type="entry name" value="AAA"/>
    <property type="match status" value="1"/>
</dbReference>
<dbReference type="SMART" id="SM00382">
    <property type="entry name" value="AAA"/>
    <property type="match status" value="1"/>
</dbReference>
<evidence type="ECO:0000256" key="1">
    <source>
        <dbReference type="SAM" id="MobiDB-lite"/>
    </source>
</evidence>
<accession>A0A8H6NXH6</accession>
<dbReference type="InterPro" id="IPR054289">
    <property type="entry name" value="DUF7025"/>
</dbReference>
<reference evidence="3" key="1">
    <citation type="journal article" date="2020" name="Phytopathology">
        <title>Genome Sequence Resources of Colletotrichum truncatum, C. plurivorum, C. musicola, and C. sojae: Four Species Pathogenic to Soybean (Glycine max).</title>
        <authorList>
            <person name="Rogerio F."/>
            <person name="Boufleur T.R."/>
            <person name="Ciampi-Guillardi M."/>
            <person name="Sukno S.A."/>
            <person name="Thon M.R."/>
            <person name="Massola Junior N.S."/>
            <person name="Baroncelli R."/>
        </authorList>
    </citation>
    <scope>NUCLEOTIDE SEQUENCE</scope>
    <source>
        <strain evidence="3">LFN0074</strain>
    </source>
</reference>
<feature type="region of interest" description="Disordered" evidence="1">
    <location>
        <begin position="1"/>
        <end position="22"/>
    </location>
</feature>
<dbReference type="Gene3D" id="3.40.50.300">
    <property type="entry name" value="P-loop containing nucleotide triphosphate hydrolases"/>
    <property type="match status" value="1"/>
</dbReference>
<dbReference type="SUPFAM" id="SSF52540">
    <property type="entry name" value="P-loop containing nucleoside triphosphate hydrolases"/>
    <property type="match status" value="1"/>
</dbReference>
<sequence length="693" mass="77160">MEAVSSQDPPAPDTPPDATLQEGEECAVQTLYEGRARCTCCTNWVEEYPRDLRVAAEQKPEVKEKALVARMRKNHDGGEGGRPLVLDSVVVHSASLKKTLAEVFQGYDGITPTLKKVVFRAPFRPFYYRWKLFEQILERQRHEDPAAAAHSQLLHDVLGAELADTMAEMEDHLAHGVISSPLLWTLLEPGTRVVAKLGGESRFFIVDSCKIAGDGSLALMVRFVDWDGQRFGYAKGMLSVPYFSGTRAIRDLNVHPAKFLLEQEKTEAAAIARGRKFESLRGFHYMAYCGMTRLFGTQERVVSPMFRNIRRDPKQGVVDGRIVVDAKTFFRETGDALNQLEPLEQPVTHRITVTDKVHGGGPLGKYRPQLGGTDPLGQMRDEDGAVRKHIKTEELSPDKTKESVPALDDEQALLCHNLVRGYCLKSKSWAEFEVTGVRDITYNDAAFPNLMLPAGYKNLILSFVDGQARSRDAFDDVIEGKGHGVIMLLTGNPGIGKTLTAEAVADKLRKPLYVLSAGELGQKGRSVESRLTQVFELSERWDGVLLFDECDVFLQERSSTALAHNEVVAVFLRLLEYYRGILIMTTNRADAIDRAFQSRTHLTLHYPDLDPPAKEHVWRQFVATSSGPDHDLDGGDFQRLSLLPMNGREIKNVVKVAALLASQEQTTLGLEQIRTVLRATRGGEYDSLSAPSQ</sequence>
<dbReference type="PANTHER" id="PTHR46411:SF3">
    <property type="entry name" value="AAA+ ATPASE DOMAIN-CONTAINING PROTEIN"/>
    <property type="match status" value="1"/>
</dbReference>
<gene>
    <name evidence="3" type="ORF">CMUS01_01032</name>
</gene>
<dbReference type="InterPro" id="IPR003593">
    <property type="entry name" value="AAA+_ATPase"/>
</dbReference>
<proteinExistence type="predicted"/>
<dbReference type="Proteomes" id="UP000639643">
    <property type="component" value="Unassembled WGS sequence"/>
</dbReference>
<dbReference type="GO" id="GO:0005524">
    <property type="term" value="F:ATP binding"/>
    <property type="evidence" value="ECO:0007669"/>
    <property type="project" value="InterPro"/>
</dbReference>
<organism evidence="3 4">
    <name type="scientific">Colletotrichum musicola</name>
    <dbReference type="NCBI Taxonomy" id="2175873"/>
    <lineage>
        <taxon>Eukaryota</taxon>
        <taxon>Fungi</taxon>
        <taxon>Dikarya</taxon>
        <taxon>Ascomycota</taxon>
        <taxon>Pezizomycotina</taxon>
        <taxon>Sordariomycetes</taxon>
        <taxon>Hypocreomycetidae</taxon>
        <taxon>Glomerellales</taxon>
        <taxon>Glomerellaceae</taxon>
        <taxon>Colletotrichum</taxon>
        <taxon>Colletotrichum orchidearum species complex</taxon>
    </lineage>
</organism>
<evidence type="ECO:0000313" key="4">
    <source>
        <dbReference type="Proteomes" id="UP000639643"/>
    </source>
</evidence>
<protein>
    <recommendedName>
        <fullName evidence="2">AAA+ ATPase domain-containing protein</fullName>
    </recommendedName>
</protein>
<dbReference type="GO" id="GO:0016887">
    <property type="term" value="F:ATP hydrolysis activity"/>
    <property type="evidence" value="ECO:0007669"/>
    <property type="project" value="InterPro"/>
</dbReference>
<dbReference type="InterPro" id="IPR027417">
    <property type="entry name" value="P-loop_NTPase"/>
</dbReference>
<dbReference type="AlphaFoldDB" id="A0A8H6NXH6"/>
<dbReference type="OrthoDB" id="10042665at2759"/>
<keyword evidence="4" id="KW-1185">Reference proteome</keyword>
<dbReference type="InterPro" id="IPR003959">
    <property type="entry name" value="ATPase_AAA_core"/>
</dbReference>
<feature type="domain" description="AAA+ ATPase" evidence="2">
    <location>
        <begin position="483"/>
        <end position="610"/>
    </location>
</feature>